<sequence>MQETFSREECDRLIKIINSRVIDDSTIEEGQDARLGGIPSRTIGNSVYNTSYTDSRDLCSKAVMEAKQWLEEKKVASSSKLDLDHGICALNSVVLPQVTKGGLGSPVDMAKWYMQARPPWASPSKDYVEFRTPSPMGREILKEETPLIAGNALSSSKKMYSLASGSWNIQEEIRRVRSKATEDMLKSPSSTKIDMSSFALEPKSIQKSLLSGKTELGRGDKVNDLNLLPATKSIDVSSELVAGVTTCQGLPVSVVEMTQDSSWNADLSSQPVIFSSAQNQDSEAIRIVEGEEPAASKSPNLALEQDLRSSDKTCSNAKEETESRGKQNANGFPYSGYSSFAGDTKANPRPSDDKNHDKLANKVPPGEETCKLLCEASVDVPVLYETNSVASGSDHSSSMPREELSQELNPERSLMGETTNMVEKQQGRYPSRHNRKSRGRGQTR</sequence>
<dbReference type="EMBL" id="CM045771">
    <property type="protein sequence ID" value="KAI7989264.1"/>
    <property type="molecule type" value="Genomic_DNA"/>
</dbReference>
<gene>
    <name evidence="1" type="ORF">LOK49_LG13G02900</name>
</gene>
<reference evidence="1 2" key="1">
    <citation type="journal article" date="2022" name="Plant J.">
        <title>Chromosome-level genome of Camellia lanceoleosa provides a valuable resource for understanding genome evolution and self-incompatibility.</title>
        <authorList>
            <person name="Gong W."/>
            <person name="Xiao S."/>
            <person name="Wang L."/>
            <person name="Liao Z."/>
            <person name="Chang Y."/>
            <person name="Mo W."/>
            <person name="Hu G."/>
            <person name="Li W."/>
            <person name="Zhao G."/>
            <person name="Zhu H."/>
            <person name="Hu X."/>
            <person name="Ji K."/>
            <person name="Xiang X."/>
            <person name="Song Q."/>
            <person name="Yuan D."/>
            <person name="Jin S."/>
            <person name="Zhang L."/>
        </authorList>
    </citation>
    <scope>NUCLEOTIDE SEQUENCE [LARGE SCALE GENOMIC DNA]</scope>
    <source>
        <strain evidence="1">SQ_2022a</strain>
    </source>
</reference>
<accession>A0ACC0FL54</accession>
<organism evidence="1 2">
    <name type="scientific">Camellia lanceoleosa</name>
    <dbReference type="NCBI Taxonomy" id="1840588"/>
    <lineage>
        <taxon>Eukaryota</taxon>
        <taxon>Viridiplantae</taxon>
        <taxon>Streptophyta</taxon>
        <taxon>Embryophyta</taxon>
        <taxon>Tracheophyta</taxon>
        <taxon>Spermatophyta</taxon>
        <taxon>Magnoliopsida</taxon>
        <taxon>eudicotyledons</taxon>
        <taxon>Gunneridae</taxon>
        <taxon>Pentapetalae</taxon>
        <taxon>asterids</taxon>
        <taxon>Ericales</taxon>
        <taxon>Theaceae</taxon>
        <taxon>Camellia</taxon>
    </lineage>
</organism>
<evidence type="ECO:0000313" key="2">
    <source>
        <dbReference type="Proteomes" id="UP001060215"/>
    </source>
</evidence>
<proteinExistence type="predicted"/>
<dbReference type="Proteomes" id="UP001060215">
    <property type="component" value="Chromosome 14"/>
</dbReference>
<keyword evidence="2" id="KW-1185">Reference proteome</keyword>
<evidence type="ECO:0000313" key="1">
    <source>
        <dbReference type="EMBL" id="KAI7989264.1"/>
    </source>
</evidence>
<name>A0ACC0FL54_9ERIC</name>
<protein>
    <submittedName>
        <fullName evidence="1">Protein KAKU4</fullName>
    </submittedName>
</protein>
<comment type="caution">
    <text evidence="1">The sequence shown here is derived from an EMBL/GenBank/DDBJ whole genome shotgun (WGS) entry which is preliminary data.</text>
</comment>